<evidence type="ECO:0000256" key="14">
    <source>
        <dbReference type="ARBA" id="ARBA00049551"/>
    </source>
</evidence>
<keyword evidence="12 15" id="KW-0496">Mitochondrion</keyword>
<keyword evidence="16" id="KW-0732">Signal</keyword>
<evidence type="ECO:0000256" key="11">
    <source>
        <dbReference type="ARBA" id="ARBA00023027"/>
    </source>
</evidence>
<accession>A0A977TMK8</accession>
<organism evidence="17">
    <name type="scientific">Aspidoscelis exsanguis</name>
    <dbReference type="NCBI Taxonomy" id="2202118"/>
    <lineage>
        <taxon>Eukaryota</taxon>
        <taxon>Metazoa</taxon>
        <taxon>Chordata</taxon>
        <taxon>Craniata</taxon>
        <taxon>Vertebrata</taxon>
        <taxon>Euteleostomi</taxon>
        <taxon>Lepidosauria</taxon>
        <taxon>Squamata</taxon>
        <taxon>Bifurcata</taxon>
        <taxon>Unidentata</taxon>
        <taxon>Episquamata</taxon>
        <taxon>Laterata</taxon>
        <taxon>Teiioidea</taxon>
        <taxon>Teiidae</taxon>
        <taxon>Aspidoscelis</taxon>
    </lineage>
</organism>
<keyword evidence="9 15" id="KW-0249">Electron transport</keyword>
<evidence type="ECO:0000256" key="2">
    <source>
        <dbReference type="ARBA" id="ARBA00005698"/>
    </source>
</evidence>
<evidence type="ECO:0000256" key="16">
    <source>
        <dbReference type="SAM" id="SignalP"/>
    </source>
</evidence>
<dbReference type="EMBL" id="OK104690">
    <property type="protein sequence ID" value="UXX18373.1"/>
    <property type="molecule type" value="Genomic_DNA"/>
</dbReference>
<evidence type="ECO:0000256" key="15">
    <source>
        <dbReference type="RuleBase" id="RU004430"/>
    </source>
</evidence>
<dbReference type="InterPro" id="IPR050269">
    <property type="entry name" value="ComplexI_Subunit6"/>
</dbReference>
<keyword evidence="15" id="KW-0830">Ubiquinone</keyword>
<proteinExistence type="inferred from homology"/>
<feature type="signal peptide" evidence="16">
    <location>
        <begin position="1"/>
        <end position="20"/>
    </location>
</feature>
<keyword evidence="6 15" id="KW-0679">Respiratory chain</keyword>
<evidence type="ECO:0000313" key="17">
    <source>
        <dbReference type="EMBL" id="UXX18360.1"/>
    </source>
</evidence>
<dbReference type="AlphaFoldDB" id="A0A977TMK8"/>
<comment type="catalytic activity">
    <reaction evidence="14 15">
        <text>a ubiquinone + NADH + 5 H(+)(in) = a ubiquinol + NAD(+) + 4 H(+)(out)</text>
        <dbReference type="Rhea" id="RHEA:29091"/>
        <dbReference type="Rhea" id="RHEA-COMP:9565"/>
        <dbReference type="Rhea" id="RHEA-COMP:9566"/>
        <dbReference type="ChEBI" id="CHEBI:15378"/>
        <dbReference type="ChEBI" id="CHEBI:16389"/>
        <dbReference type="ChEBI" id="CHEBI:17976"/>
        <dbReference type="ChEBI" id="CHEBI:57540"/>
        <dbReference type="ChEBI" id="CHEBI:57945"/>
        <dbReference type="EC" id="7.1.1.2"/>
    </reaction>
</comment>
<dbReference type="GO" id="GO:0008137">
    <property type="term" value="F:NADH dehydrogenase (ubiquinone) activity"/>
    <property type="evidence" value="ECO:0007669"/>
    <property type="project" value="UniProtKB-UniRule"/>
</dbReference>
<keyword evidence="13 15" id="KW-0472">Membrane</keyword>
<name>A0A977TMK8_9SAUR</name>
<dbReference type="Pfam" id="PF00499">
    <property type="entry name" value="Oxidored_q3"/>
    <property type="match status" value="1"/>
</dbReference>
<keyword evidence="10 15" id="KW-1133">Transmembrane helix</keyword>
<evidence type="ECO:0000256" key="13">
    <source>
        <dbReference type="ARBA" id="ARBA00023136"/>
    </source>
</evidence>
<evidence type="ECO:0000256" key="1">
    <source>
        <dbReference type="ARBA" id="ARBA00004225"/>
    </source>
</evidence>
<dbReference type="EC" id="7.1.1.2" evidence="3 15"/>
<dbReference type="InterPro" id="IPR042106">
    <property type="entry name" value="Nuo/plastoQ_OxRdtase_6_NuoJ"/>
</dbReference>
<gene>
    <name evidence="17" type="primary">ND6</name>
</gene>
<feature type="transmembrane region" description="Helical" evidence="15">
    <location>
        <begin position="86"/>
        <end position="108"/>
    </location>
</feature>
<keyword evidence="11 15" id="KW-0520">NAD</keyword>
<dbReference type="InterPro" id="IPR001457">
    <property type="entry name" value="NADH_UbQ/plastoQ_OxRdtase_su6"/>
</dbReference>
<dbReference type="EMBL" id="OK104691">
    <property type="protein sequence ID" value="UXX18386.1"/>
    <property type="molecule type" value="Genomic_DNA"/>
</dbReference>
<reference evidence="17" key="1">
    <citation type="submission" date="2021-09" db="EMBL/GenBank/DDBJ databases">
        <authorList>
            <person name="Maldonado J.A."/>
            <person name="Firneno T.J. Jr."/>
            <person name="Fujita M.K."/>
        </authorList>
    </citation>
    <scope>NUCLEOTIDE SEQUENCE</scope>
    <source>
        <strain evidence="17">ASH156</strain>
        <strain evidence="18">ASH157</strain>
        <strain evidence="19">ASH160</strain>
    </source>
</reference>
<geneLocation type="mitochondrion" evidence="17"/>
<feature type="transmembrane region" description="Helical" evidence="15">
    <location>
        <begin position="128"/>
        <end position="152"/>
    </location>
</feature>
<feature type="transmembrane region" description="Helical" evidence="15">
    <location>
        <begin position="41"/>
        <end position="74"/>
    </location>
</feature>
<feature type="chain" id="PRO_5036670655" description="NADH-ubiquinone oxidoreductase chain 6" evidence="16">
    <location>
        <begin position="21"/>
        <end position="163"/>
    </location>
</feature>
<dbReference type="EMBL" id="OK104689">
    <property type="protein sequence ID" value="UXX18360.1"/>
    <property type="molecule type" value="Genomic_DNA"/>
</dbReference>
<comment type="subcellular location">
    <subcellularLocation>
        <location evidence="1 15">Mitochondrion membrane</location>
        <topology evidence="1 15">Multi-pass membrane protein</topology>
    </subcellularLocation>
</comment>
<dbReference type="PANTHER" id="PTHR11435:SF1">
    <property type="entry name" value="NADH-UBIQUINONE OXIDOREDUCTASE CHAIN 6"/>
    <property type="match status" value="1"/>
</dbReference>
<evidence type="ECO:0000256" key="8">
    <source>
        <dbReference type="ARBA" id="ARBA00022967"/>
    </source>
</evidence>
<evidence type="ECO:0000256" key="6">
    <source>
        <dbReference type="ARBA" id="ARBA00022660"/>
    </source>
</evidence>
<evidence type="ECO:0000256" key="12">
    <source>
        <dbReference type="ARBA" id="ARBA00023128"/>
    </source>
</evidence>
<comment type="similarity">
    <text evidence="2 15">Belongs to the complex I subunit 6 family.</text>
</comment>
<evidence type="ECO:0000313" key="19">
    <source>
        <dbReference type="EMBL" id="UXX18386.1"/>
    </source>
</evidence>
<keyword evidence="5 15" id="KW-0813">Transport</keyword>
<evidence type="ECO:0000256" key="5">
    <source>
        <dbReference type="ARBA" id="ARBA00022448"/>
    </source>
</evidence>
<evidence type="ECO:0000256" key="7">
    <source>
        <dbReference type="ARBA" id="ARBA00022692"/>
    </source>
</evidence>
<dbReference type="Gene3D" id="1.20.120.1200">
    <property type="entry name" value="NADH-ubiquinone/plastoquinone oxidoreductase chain 6, subunit NuoJ"/>
    <property type="match status" value="1"/>
</dbReference>
<evidence type="ECO:0000256" key="9">
    <source>
        <dbReference type="ARBA" id="ARBA00022982"/>
    </source>
</evidence>
<evidence type="ECO:0000256" key="3">
    <source>
        <dbReference type="ARBA" id="ARBA00012944"/>
    </source>
</evidence>
<dbReference type="GO" id="GO:0031966">
    <property type="term" value="C:mitochondrial membrane"/>
    <property type="evidence" value="ECO:0007669"/>
    <property type="project" value="UniProtKB-SubCell"/>
</dbReference>
<protein>
    <recommendedName>
        <fullName evidence="4 15">NADH-ubiquinone oxidoreductase chain 6</fullName>
        <ecNumber evidence="3 15">7.1.1.2</ecNumber>
    </recommendedName>
</protein>
<keyword evidence="8 15" id="KW-1278">Translocase</keyword>
<keyword evidence="7 15" id="KW-0812">Transmembrane</keyword>
<sequence>MYVFFVLIFCVLFGTVGVACHPSPFFGAVSLLFCVLGGCLYLLSLGVSFVGVVLLLVYLGGVLVVYAYSIALACDGYSETWGSRPVLGYVLSYSLFVLFMFCLVGDFYNIGVWFGVVEDVVGVSLLYSYGGGVLLLCGVGLLLCLFSALELVRGRVRGGLRMV</sequence>
<comment type="function">
    <text evidence="15">Core subunit of the mitochondrial membrane respiratory chain NADH dehydrogenase (Complex I) which catalyzes electron transfer from NADH through the respiratory chain, using ubiquinone as an electron acceptor. Essential for the catalytic activity and assembly of complex I.</text>
</comment>
<dbReference type="PANTHER" id="PTHR11435">
    <property type="entry name" value="NADH UBIQUINONE OXIDOREDUCTASE SUBUNIT ND6"/>
    <property type="match status" value="1"/>
</dbReference>
<evidence type="ECO:0000313" key="18">
    <source>
        <dbReference type="EMBL" id="UXX18373.1"/>
    </source>
</evidence>
<evidence type="ECO:0000256" key="10">
    <source>
        <dbReference type="ARBA" id="ARBA00022989"/>
    </source>
</evidence>
<evidence type="ECO:0000256" key="4">
    <source>
        <dbReference type="ARBA" id="ARBA00021095"/>
    </source>
</evidence>